<evidence type="ECO:0000256" key="5">
    <source>
        <dbReference type="ARBA" id="ARBA00022729"/>
    </source>
</evidence>
<keyword evidence="5 9" id="KW-0732">Signal</keyword>
<comment type="caution">
    <text evidence="11">The sequence shown here is derived from an EMBL/GenBank/DDBJ whole genome shotgun (WGS) entry which is preliminary data.</text>
</comment>
<dbReference type="Pfam" id="PF07715">
    <property type="entry name" value="Plug"/>
    <property type="match status" value="1"/>
</dbReference>
<evidence type="ECO:0000256" key="1">
    <source>
        <dbReference type="ARBA" id="ARBA00004571"/>
    </source>
</evidence>
<evidence type="ECO:0000259" key="10">
    <source>
        <dbReference type="Pfam" id="PF07715"/>
    </source>
</evidence>
<evidence type="ECO:0000256" key="9">
    <source>
        <dbReference type="SAM" id="SignalP"/>
    </source>
</evidence>
<evidence type="ECO:0000256" key="7">
    <source>
        <dbReference type="ARBA" id="ARBA00023237"/>
    </source>
</evidence>
<dbReference type="RefSeq" id="WP_311593645.1">
    <property type="nucleotide sequence ID" value="NZ_JAVRHV010000004.1"/>
</dbReference>
<name>A0ABU2Y724_9FLAO</name>
<evidence type="ECO:0000313" key="12">
    <source>
        <dbReference type="Proteomes" id="UP001252186"/>
    </source>
</evidence>
<evidence type="ECO:0000256" key="6">
    <source>
        <dbReference type="ARBA" id="ARBA00023136"/>
    </source>
</evidence>
<reference evidence="11 12" key="1">
    <citation type="submission" date="2023-09" db="EMBL/GenBank/DDBJ databases">
        <authorList>
            <person name="Rey-Velasco X."/>
        </authorList>
    </citation>
    <scope>NUCLEOTIDE SEQUENCE [LARGE SCALE GENOMIC DNA]</scope>
    <source>
        <strain evidence="11 12">P050</strain>
    </source>
</reference>
<dbReference type="Gene3D" id="2.170.130.10">
    <property type="entry name" value="TonB-dependent receptor, plug domain"/>
    <property type="match status" value="1"/>
</dbReference>
<dbReference type="Pfam" id="PF13715">
    <property type="entry name" value="CarbopepD_reg_2"/>
    <property type="match status" value="1"/>
</dbReference>
<keyword evidence="3 8" id="KW-1134">Transmembrane beta strand</keyword>
<dbReference type="InterPro" id="IPR039426">
    <property type="entry name" value="TonB-dep_rcpt-like"/>
</dbReference>
<comment type="subcellular location">
    <subcellularLocation>
        <location evidence="1 8">Cell outer membrane</location>
        <topology evidence="1 8">Multi-pass membrane protein</topology>
    </subcellularLocation>
</comment>
<dbReference type="InterPro" id="IPR023996">
    <property type="entry name" value="TonB-dep_OMP_SusC/RagA"/>
</dbReference>
<proteinExistence type="inferred from homology"/>
<keyword evidence="2 8" id="KW-0813">Transport</keyword>
<feature type="signal peptide" evidence="9">
    <location>
        <begin position="1"/>
        <end position="23"/>
    </location>
</feature>
<feature type="chain" id="PRO_5045882432" evidence="9">
    <location>
        <begin position="24"/>
        <end position="1028"/>
    </location>
</feature>
<organism evidence="11 12">
    <name type="scientific">Urechidicola vernalis</name>
    <dbReference type="NCBI Taxonomy" id="3075600"/>
    <lineage>
        <taxon>Bacteria</taxon>
        <taxon>Pseudomonadati</taxon>
        <taxon>Bacteroidota</taxon>
        <taxon>Flavobacteriia</taxon>
        <taxon>Flavobacteriales</taxon>
        <taxon>Flavobacteriaceae</taxon>
        <taxon>Urechidicola</taxon>
    </lineage>
</organism>
<dbReference type="NCBIfam" id="TIGR04056">
    <property type="entry name" value="OMP_RagA_SusC"/>
    <property type="match status" value="1"/>
</dbReference>
<dbReference type="PROSITE" id="PS52016">
    <property type="entry name" value="TONB_DEPENDENT_REC_3"/>
    <property type="match status" value="1"/>
</dbReference>
<dbReference type="InterPro" id="IPR008969">
    <property type="entry name" value="CarboxyPept-like_regulatory"/>
</dbReference>
<keyword evidence="6 8" id="KW-0472">Membrane</keyword>
<dbReference type="InterPro" id="IPR037066">
    <property type="entry name" value="Plug_dom_sf"/>
</dbReference>
<evidence type="ECO:0000256" key="8">
    <source>
        <dbReference type="PROSITE-ProRule" id="PRU01360"/>
    </source>
</evidence>
<gene>
    <name evidence="11" type="ORF">RM519_09995</name>
</gene>
<dbReference type="PANTHER" id="PTHR30069">
    <property type="entry name" value="TONB-DEPENDENT OUTER MEMBRANE RECEPTOR"/>
    <property type="match status" value="1"/>
</dbReference>
<dbReference type="InterPro" id="IPR036942">
    <property type="entry name" value="Beta-barrel_TonB_sf"/>
</dbReference>
<keyword evidence="12" id="KW-1185">Reference proteome</keyword>
<dbReference type="Proteomes" id="UP001252186">
    <property type="component" value="Unassembled WGS sequence"/>
</dbReference>
<dbReference type="Gene3D" id="2.40.170.20">
    <property type="entry name" value="TonB-dependent receptor, beta-barrel domain"/>
    <property type="match status" value="1"/>
</dbReference>
<dbReference type="SUPFAM" id="SSF49464">
    <property type="entry name" value="Carboxypeptidase regulatory domain-like"/>
    <property type="match status" value="1"/>
</dbReference>
<keyword evidence="7 8" id="KW-0998">Cell outer membrane</keyword>
<evidence type="ECO:0000256" key="3">
    <source>
        <dbReference type="ARBA" id="ARBA00022452"/>
    </source>
</evidence>
<evidence type="ECO:0000256" key="4">
    <source>
        <dbReference type="ARBA" id="ARBA00022692"/>
    </source>
</evidence>
<accession>A0ABU2Y724</accession>
<dbReference type="InterPro" id="IPR023997">
    <property type="entry name" value="TonB-dep_OMP_SusC/RagA_CS"/>
</dbReference>
<feature type="domain" description="TonB-dependent receptor plug" evidence="10">
    <location>
        <begin position="116"/>
        <end position="220"/>
    </location>
</feature>
<dbReference type="SUPFAM" id="SSF56935">
    <property type="entry name" value="Porins"/>
    <property type="match status" value="1"/>
</dbReference>
<dbReference type="InterPro" id="IPR012910">
    <property type="entry name" value="Plug_dom"/>
</dbReference>
<dbReference type="EMBL" id="JAVRHV010000004">
    <property type="protein sequence ID" value="MDT0553575.1"/>
    <property type="molecule type" value="Genomic_DNA"/>
</dbReference>
<comment type="similarity">
    <text evidence="8">Belongs to the TonB-dependent receptor family.</text>
</comment>
<dbReference type="Gene3D" id="2.60.40.1120">
    <property type="entry name" value="Carboxypeptidase-like, regulatory domain"/>
    <property type="match status" value="1"/>
</dbReference>
<dbReference type="PANTHER" id="PTHR30069:SF29">
    <property type="entry name" value="HEMOGLOBIN AND HEMOGLOBIN-HAPTOGLOBIN-BINDING PROTEIN 1-RELATED"/>
    <property type="match status" value="1"/>
</dbReference>
<evidence type="ECO:0000313" key="11">
    <source>
        <dbReference type="EMBL" id="MDT0553575.1"/>
    </source>
</evidence>
<keyword evidence="11" id="KW-0675">Receptor</keyword>
<keyword evidence="4 8" id="KW-0812">Transmembrane</keyword>
<sequence length="1028" mass="111221">MKNNLLKKMFFVAIMLTGSVIFAQTVTGTISDANGPLPGANIVVKGTTNGVDADFDGNFTLDNVASDAVLVVSFLGYLTQEINVAGQSVINVTLAEDANELDEVVVFGYTAQTRGDVTGSVASVDMEEALQAPTVNAAEALQGRVTGVTVVTNGSPGSAPKINIRGFGTSNNTNPLYIIDGVQTDDPNTLNNINPADIEQMNVLKDGAAAIYGARASNGVVVITTKGGGYNMASAKVSLDMYTGFSEIANSPSVLNAQQHADVLLQSYLNDGVDTTHGQYDPSGTGNYTVPSSILGYRRVVSYDPIVFSDAFNATTEANGTDWLDAITRTAPTSNVSLSVQNGNESGKYFMSVSYLNRDGVMNHTGFERASTRLNSEFKVKEKLRIGEHINISYSNTLSGSGEAIENSFRMTPLLPVRDDDGNFTGVAAPDLGNTRNPAAQLYRSKDNYNKRYAVFGDVYLSYDILDELTFKTTLAGGFNTFDSRAFTYLDPEHGEPISTNTLAEQDQTAWNWAWTNTLNYNKSFGDHSINALIGIEALKNESKGKGVSRTGYLFEDPDFYLLNNGSGAPNVDYAYAGWDSLWSIFGTANYSYKDKYYFTGTLRRDTSSRFKGDNQSDIFPSFSGGWVLSKEDFYPEDAFVGRIKVKASWGELGNQTLPASNPTINISSLNEGLANYAFNGNASSIATGALLSQVGNPDLVWETSVATNFGVDLSMLDSKIGVGLEFYQIKTKDLITRDFGLINSTAIDAGAPLVNLGDVKNTGFDLALSYGDETDGGFSYNLSANISSYKNEVTALIDGAPVAGRGDLRNGAVTRTEVGGEMSYFYGRQVAGLDSNGRMEFVDVNGDGVVNDDDRTNIGSPHPDFTYGLNANLAYKGFDAQLFFTGSQGNDIYNYNKVFTDFGYFFKGNRSTRVLDAWTPSNTNTNIPALTSSYPLEESSSNSYFVEDGSYFRLKNLQIGYTLPENISGKISSESIRFYVQATNLFTITDYSGFDPEVVAYDNLSLGVDSRLYPNSQIFTLGANIKF</sequence>
<evidence type="ECO:0000256" key="2">
    <source>
        <dbReference type="ARBA" id="ARBA00022448"/>
    </source>
</evidence>
<dbReference type="NCBIfam" id="TIGR04057">
    <property type="entry name" value="SusC_RagA_signa"/>
    <property type="match status" value="1"/>
</dbReference>
<protein>
    <submittedName>
        <fullName evidence="11">TonB-dependent receptor</fullName>
    </submittedName>
</protein>